<keyword evidence="6" id="KW-0648">Protein biosynthesis</keyword>
<name>A0AAU7ZXS5_9FLAO</name>
<keyword evidence="5" id="KW-0067">ATP-binding</keyword>
<dbReference type="InterPro" id="IPR002302">
    <property type="entry name" value="Leu-tRNA-ligase"/>
</dbReference>
<dbReference type="EMBL" id="CP158689">
    <property type="protein sequence ID" value="XCC45247.1"/>
    <property type="molecule type" value="Genomic_DNA"/>
</dbReference>
<proteinExistence type="inferred from homology"/>
<evidence type="ECO:0000256" key="4">
    <source>
        <dbReference type="ARBA" id="ARBA00022741"/>
    </source>
</evidence>
<comment type="similarity">
    <text evidence="1">Belongs to the class-I aminoacyl-tRNA synthetase family.</text>
</comment>
<dbReference type="GO" id="GO:0004823">
    <property type="term" value="F:leucine-tRNA ligase activity"/>
    <property type="evidence" value="ECO:0007669"/>
    <property type="project" value="UniProtKB-EC"/>
</dbReference>
<dbReference type="GO" id="GO:0006429">
    <property type="term" value="P:leucyl-tRNA aminoacylation"/>
    <property type="evidence" value="ECO:0007669"/>
    <property type="project" value="InterPro"/>
</dbReference>
<dbReference type="PANTHER" id="PTHR43740:SF2">
    <property type="entry name" value="LEUCINE--TRNA LIGASE, MITOCHONDRIAL"/>
    <property type="match status" value="1"/>
</dbReference>
<dbReference type="Gene3D" id="1.10.730.10">
    <property type="entry name" value="Isoleucyl-tRNA Synthetase, Domain 1"/>
    <property type="match status" value="1"/>
</dbReference>
<dbReference type="GO" id="GO:0005829">
    <property type="term" value="C:cytosol"/>
    <property type="evidence" value="ECO:0007669"/>
    <property type="project" value="TreeGrafter"/>
</dbReference>
<evidence type="ECO:0000259" key="8">
    <source>
        <dbReference type="Pfam" id="PF00133"/>
    </source>
</evidence>
<evidence type="ECO:0000256" key="5">
    <source>
        <dbReference type="ARBA" id="ARBA00022840"/>
    </source>
</evidence>
<dbReference type="InterPro" id="IPR014729">
    <property type="entry name" value="Rossmann-like_a/b/a_fold"/>
</dbReference>
<evidence type="ECO:0000256" key="2">
    <source>
        <dbReference type="ARBA" id="ARBA00013164"/>
    </source>
</evidence>
<dbReference type="InterPro" id="IPR002300">
    <property type="entry name" value="aa-tRNA-synth_Ia"/>
</dbReference>
<dbReference type="PANTHER" id="PTHR43740">
    <property type="entry name" value="LEUCYL-TRNA SYNTHETASE"/>
    <property type="match status" value="1"/>
</dbReference>
<dbReference type="Gene3D" id="3.40.50.620">
    <property type="entry name" value="HUPs"/>
    <property type="match status" value="1"/>
</dbReference>
<gene>
    <name evidence="9" type="ORF">ABUS76_00550</name>
</gene>
<feature type="domain" description="Aminoacyl-tRNA synthetase class Ia" evidence="8">
    <location>
        <begin position="94"/>
        <end position="144"/>
    </location>
</feature>
<reference evidence="9" key="1">
    <citation type="submission" date="2024-06" db="EMBL/GenBank/DDBJ databases">
        <title>Diversity, functionality, and evolutionary history of bacterial symbionts in false click beetles (Coleoptera, Throscidae).</title>
        <authorList>
            <person name="Wierz J.C."/>
            <person name="Malm H."/>
            <person name="Kaltenpoth M."/>
            <person name="Engl T."/>
        </authorList>
    </citation>
    <scope>NUCLEOTIDE SEQUENCE</scope>
    <source>
        <strain evidence="9">Ttur</strain>
    </source>
</reference>
<keyword evidence="7" id="KW-0030">Aminoacyl-tRNA synthetase</keyword>
<protein>
    <recommendedName>
        <fullName evidence="2">leucine--tRNA ligase</fullName>
        <ecNumber evidence="2">6.1.1.4</ecNumber>
    </recommendedName>
</protein>
<dbReference type="GO" id="GO:0005524">
    <property type="term" value="F:ATP binding"/>
    <property type="evidence" value="ECO:0007669"/>
    <property type="project" value="UniProtKB-KW"/>
</dbReference>
<dbReference type="EC" id="6.1.1.4" evidence="2"/>
<dbReference type="AlphaFoldDB" id="A0AAU7ZXS5"/>
<sequence length="149" mass="18315">MTGHLIYCRFLTKFFYDINLISFKEPFKKYINQGMILHNSYIIYKNDKKKYIISYNIINKNINYEQIYINIKFIKKKNILNIKKFIKYNSIYNKYKFIYKKKFICKNKLEKMSKSKLNVINPNKIINQYGTDVYRMYILFLGPYNKNKI</sequence>
<evidence type="ECO:0000256" key="7">
    <source>
        <dbReference type="ARBA" id="ARBA00023146"/>
    </source>
</evidence>
<dbReference type="Pfam" id="PF00133">
    <property type="entry name" value="tRNA-synt_1"/>
    <property type="match status" value="1"/>
</dbReference>
<evidence type="ECO:0000256" key="6">
    <source>
        <dbReference type="ARBA" id="ARBA00022917"/>
    </source>
</evidence>
<organism evidence="9">
    <name type="scientific">Candidatus Shikimatogenerans sp. Ttur</name>
    <dbReference type="NCBI Taxonomy" id="3158569"/>
    <lineage>
        <taxon>Bacteria</taxon>
        <taxon>Pseudomonadati</taxon>
        <taxon>Bacteroidota</taxon>
        <taxon>Flavobacteriia</taxon>
        <taxon>Flavobacteriales</taxon>
        <taxon>Candidatus Shikimatogenerans</taxon>
    </lineage>
</organism>
<evidence type="ECO:0000256" key="3">
    <source>
        <dbReference type="ARBA" id="ARBA00022598"/>
    </source>
</evidence>
<keyword evidence="3 9" id="KW-0436">Ligase</keyword>
<keyword evidence="4" id="KW-0547">Nucleotide-binding</keyword>
<evidence type="ECO:0000313" key="9">
    <source>
        <dbReference type="EMBL" id="XCC45247.1"/>
    </source>
</evidence>
<dbReference type="SUPFAM" id="SSF52374">
    <property type="entry name" value="Nucleotidylyl transferase"/>
    <property type="match status" value="1"/>
</dbReference>
<evidence type="ECO:0000256" key="1">
    <source>
        <dbReference type="ARBA" id="ARBA00005594"/>
    </source>
</evidence>
<accession>A0AAU7ZXS5</accession>